<evidence type="ECO:0000313" key="2">
    <source>
        <dbReference type="Proteomes" id="UP000245383"/>
    </source>
</evidence>
<sequence length="385" mass="43975">MVIKDQTNRRCKYEFDLVERSPSTMEWTVIHPRIPRARDIYGFQRQDMGNSNWRQDIFRILVYRSYQYPHKLQGTFNSDVRFEVTLSNGQICISLYRQLNSLIICKKIWGNNIEEALKNFGRIMATLPEDKYTSTGNVCTYIHQPGRCTEQLDCTNRMVLIEDNIQGTIETGWSTRRRSICDKPEHQDNQLLQLVSGPSCNRDQRPLSPMDPLDKSLLLSTLELDPTSTSEGETREDNTDAGNTLVEVCNVVSRPNSADDRATCDSTRVHNCPRPQKRKVSAINKQELVSSCIENQRSSLKENDKVTESTVKFIIIVPKEKRQRRPTERMCKVKAHSNSLLYPVQAISRIIKKVASICVKEGSQIPKARAIGATLAAARKSQPTR</sequence>
<dbReference type="Proteomes" id="UP000245383">
    <property type="component" value="Unassembled WGS sequence"/>
</dbReference>
<dbReference type="OrthoDB" id="10659163at2759"/>
<reference evidence="1 2" key="1">
    <citation type="journal article" date="2018" name="MBio">
        <title>Comparative Genomics Reveals the Core Gene Toolbox for the Fungus-Insect Symbiosis.</title>
        <authorList>
            <person name="Wang Y."/>
            <person name="Stata M."/>
            <person name="Wang W."/>
            <person name="Stajich J.E."/>
            <person name="White M.M."/>
            <person name="Moncalvo J.M."/>
        </authorList>
    </citation>
    <scope>NUCLEOTIDE SEQUENCE [LARGE SCALE GENOMIC DNA]</scope>
    <source>
        <strain evidence="1 2">SWE-8-4</strain>
    </source>
</reference>
<comment type="caution">
    <text evidence="1">The sequence shown here is derived from an EMBL/GenBank/DDBJ whole genome shotgun (WGS) entry which is preliminary data.</text>
</comment>
<protein>
    <submittedName>
        <fullName evidence="1">Uncharacterized protein</fullName>
    </submittedName>
</protein>
<dbReference type="EMBL" id="MBFR01000110">
    <property type="protein sequence ID" value="PVU93878.1"/>
    <property type="molecule type" value="Genomic_DNA"/>
</dbReference>
<dbReference type="AlphaFoldDB" id="A0A2T9YNF7"/>
<name>A0A2T9YNF7_9FUNG</name>
<proteinExistence type="predicted"/>
<gene>
    <name evidence="1" type="ORF">BB561_002970</name>
</gene>
<organism evidence="1 2">
    <name type="scientific">Smittium simulii</name>
    <dbReference type="NCBI Taxonomy" id="133385"/>
    <lineage>
        <taxon>Eukaryota</taxon>
        <taxon>Fungi</taxon>
        <taxon>Fungi incertae sedis</taxon>
        <taxon>Zoopagomycota</taxon>
        <taxon>Kickxellomycotina</taxon>
        <taxon>Harpellomycetes</taxon>
        <taxon>Harpellales</taxon>
        <taxon>Legeriomycetaceae</taxon>
        <taxon>Smittium</taxon>
    </lineage>
</organism>
<keyword evidence="2" id="KW-1185">Reference proteome</keyword>
<accession>A0A2T9YNF7</accession>
<evidence type="ECO:0000313" key="1">
    <source>
        <dbReference type="EMBL" id="PVU93878.1"/>
    </source>
</evidence>